<sequence>MMAARRKAGRCSQERFEYCSLFNSLLANRRRRWFRMWAITNGASRRSLATSCWVEVKEAFADPSETLQGNRISISTFDSVKLQPLMLALLLPQSVFFSDILPLQASASCIMPQCLRPQDINRTLLGSSPGCSNTCKCFLTTVSTEKTSLNIDIDFLGAGTRWGGSSRRDRQKQ</sequence>
<accession>A0A2H3BA22</accession>
<evidence type="ECO:0000313" key="2">
    <source>
        <dbReference type="Proteomes" id="UP000218334"/>
    </source>
</evidence>
<proteinExistence type="predicted"/>
<keyword evidence="2" id="KW-1185">Reference proteome</keyword>
<dbReference type="AlphaFoldDB" id="A0A2H3BA22"/>
<gene>
    <name evidence="1" type="ORF">ARMSODRAFT_685826</name>
</gene>
<reference evidence="2" key="1">
    <citation type="journal article" date="2017" name="Nat. Ecol. Evol.">
        <title>Genome expansion and lineage-specific genetic innovations in the forest pathogenic fungi Armillaria.</title>
        <authorList>
            <person name="Sipos G."/>
            <person name="Prasanna A.N."/>
            <person name="Walter M.C."/>
            <person name="O'Connor E."/>
            <person name="Balint B."/>
            <person name="Krizsan K."/>
            <person name="Kiss B."/>
            <person name="Hess J."/>
            <person name="Varga T."/>
            <person name="Slot J."/>
            <person name="Riley R."/>
            <person name="Boka B."/>
            <person name="Rigling D."/>
            <person name="Barry K."/>
            <person name="Lee J."/>
            <person name="Mihaltcheva S."/>
            <person name="LaButti K."/>
            <person name="Lipzen A."/>
            <person name="Waldron R."/>
            <person name="Moloney N.M."/>
            <person name="Sperisen C."/>
            <person name="Kredics L."/>
            <person name="Vagvoelgyi C."/>
            <person name="Patrignani A."/>
            <person name="Fitzpatrick D."/>
            <person name="Nagy I."/>
            <person name="Doyle S."/>
            <person name="Anderson J.B."/>
            <person name="Grigoriev I.V."/>
            <person name="Gueldener U."/>
            <person name="Muensterkoetter M."/>
            <person name="Nagy L.G."/>
        </authorList>
    </citation>
    <scope>NUCLEOTIDE SEQUENCE [LARGE SCALE GENOMIC DNA]</scope>
    <source>
        <strain evidence="2">28-4</strain>
    </source>
</reference>
<name>A0A2H3BA22_9AGAR</name>
<evidence type="ECO:0000313" key="1">
    <source>
        <dbReference type="EMBL" id="PBK60693.1"/>
    </source>
</evidence>
<dbReference type="EMBL" id="KZ293483">
    <property type="protein sequence ID" value="PBK60693.1"/>
    <property type="molecule type" value="Genomic_DNA"/>
</dbReference>
<dbReference type="Proteomes" id="UP000218334">
    <property type="component" value="Unassembled WGS sequence"/>
</dbReference>
<organism evidence="1 2">
    <name type="scientific">Armillaria solidipes</name>
    <dbReference type="NCBI Taxonomy" id="1076256"/>
    <lineage>
        <taxon>Eukaryota</taxon>
        <taxon>Fungi</taxon>
        <taxon>Dikarya</taxon>
        <taxon>Basidiomycota</taxon>
        <taxon>Agaricomycotina</taxon>
        <taxon>Agaricomycetes</taxon>
        <taxon>Agaricomycetidae</taxon>
        <taxon>Agaricales</taxon>
        <taxon>Marasmiineae</taxon>
        <taxon>Physalacriaceae</taxon>
        <taxon>Armillaria</taxon>
    </lineage>
</organism>
<protein>
    <submittedName>
        <fullName evidence="1">Uncharacterized protein</fullName>
    </submittedName>
</protein>